<dbReference type="Proteomes" id="UP000220527">
    <property type="component" value="Unassembled WGS sequence"/>
</dbReference>
<name>A0A2A6RM08_9CHLR</name>
<accession>A0A2A6RM08</accession>
<dbReference type="Pfam" id="PF13768">
    <property type="entry name" value="VWA_3"/>
    <property type="match status" value="1"/>
</dbReference>
<protein>
    <recommendedName>
        <fullName evidence="1">VWFA domain-containing protein</fullName>
    </recommendedName>
</protein>
<dbReference type="EMBL" id="NQWI01000015">
    <property type="protein sequence ID" value="PDW04102.1"/>
    <property type="molecule type" value="Genomic_DNA"/>
</dbReference>
<dbReference type="PANTHER" id="PTHR10579">
    <property type="entry name" value="CALCIUM-ACTIVATED CHLORIDE CHANNEL REGULATOR"/>
    <property type="match status" value="1"/>
</dbReference>
<comment type="caution">
    <text evidence="2">The sequence shown here is derived from an EMBL/GenBank/DDBJ whole genome shotgun (WGS) entry which is preliminary data.</text>
</comment>
<proteinExistence type="predicted"/>
<organism evidence="2 3">
    <name type="scientific">Candidatus Viridilinea mediisalina</name>
    <dbReference type="NCBI Taxonomy" id="2024553"/>
    <lineage>
        <taxon>Bacteria</taxon>
        <taxon>Bacillati</taxon>
        <taxon>Chloroflexota</taxon>
        <taxon>Chloroflexia</taxon>
        <taxon>Chloroflexales</taxon>
        <taxon>Chloroflexineae</taxon>
        <taxon>Oscillochloridaceae</taxon>
        <taxon>Candidatus Viridilinea</taxon>
    </lineage>
</organism>
<dbReference type="Gene3D" id="3.40.50.410">
    <property type="entry name" value="von Willebrand factor, type A domain"/>
    <property type="match status" value="1"/>
</dbReference>
<keyword evidence="3" id="KW-1185">Reference proteome</keyword>
<feature type="domain" description="VWFA" evidence="1">
    <location>
        <begin position="77"/>
        <end position="253"/>
    </location>
</feature>
<gene>
    <name evidence="2" type="ORF">CJ255_05265</name>
</gene>
<evidence type="ECO:0000259" key="1">
    <source>
        <dbReference type="PROSITE" id="PS50234"/>
    </source>
</evidence>
<dbReference type="PANTHER" id="PTHR10579:SF43">
    <property type="entry name" value="ZINC FINGER (C3HC4-TYPE RING FINGER) FAMILY PROTEIN"/>
    <property type="match status" value="1"/>
</dbReference>
<dbReference type="InterPro" id="IPR002035">
    <property type="entry name" value="VWF_A"/>
</dbReference>
<dbReference type="SUPFAM" id="SSF53300">
    <property type="entry name" value="vWA-like"/>
    <property type="match status" value="1"/>
</dbReference>
<evidence type="ECO:0000313" key="2">
    <source>
        <dbReference type="EMBL" id="PDW04102.1"/>
    </source>
</evidence>
<dbReference type="SMART" id="SM00327">
    <property type="entry name" value="VWA"/>
    <property type="match status" value="1"/>
</dbReference>
<dbReference type="InterPro" id="IPR051266">
    <property type="entry name" value="CLCR"/>
</dbReference>
<dbReference type="OrthoDB" id="144548at2"/>
<sequence length="450" mass="47117">MALFLRLQPAMLTLPPRAEAQLCYALVSIEADAGGAALPVSWAVVADASRSMRIPIVSDEQFRELVRQGGAQEVLVDGVPVWQLTGPVPEEVRRTSPSALEHTARALHSIIERLDREDRLCLVACAEHALLLAAASGERRAELVAGIARLPVVHLGEATSLAAGLRVALAELGYTETTEVSRVILLTDGFTRDAAGCLELARTAAAHGISISTLGLGGEFQDDLLTEMADLSGGRATYLRHADEIPAAVAAELDAARGVQARALQLELSLPKGVTLRHATRLSPALAPLHWQTQPEARCVSLALGDLERGTPIRLLLELLAPPTPVRATSEGTRLRLAALRAVSGAAVAQADLVAHYSPQAPAPAAMILAAAARASAVRIQRRARAAATAGDAMGAAKLLRAVAMRMGELGETELAQIALREAEALATTGHGTAGGGVALTYATRRLRDG</sequence>
<dbReference type="AlphaFoldDB" id="A0A2A6RM08"/>
<reference evidence="3" key="1">
    <citation type="submission" date="2017-08" db="EMBL/GenBank/DDBJ databases">
        <authorList>
            <person name="Grouzdev D.S."/>
            <person name="Gaisin V.A."/>
            <person name="Rysina M.S."/>
            <person name="Gorlenko V.M."/>
        </authorList>
    </citation>
    <scope>NUCLEOTIDE SEQUENCE [LARGE SCALE GENOMIC DNA]</scope>
    <source>
        <strain evidence="3">Kir15-3F</strain>
    </source>
</reference>
<dbReference type="PROSITE" id="PS50234">
    <property type="entry name" value="VWFA"/>
    <property type="match status" value="1"/>
</dbReference>
<dbReference type="InterPro" id="IPR036465">
    <property type="entry name" value="vWFA_dom_sf"/>
</dbReference>
<evidence type="ECO:0000313" key="3">
    <source>
        <dbReference type="Proteomes" id="UP000220527"/>
    </source>
</evidence>